<evidence type="ECO:0000313" key="2">
    <source>
        <dbReference type="Proteomes" id="UP001576776"/>
    </source>
</evidence>
<dbReference type="RefSeq" id="WP_413255736.1">
    <property type="nucleotide sequence ID" value="NZ_JBHFNS010000018.1"/>
</dbReference>
<organism evidence="1 2">
    <name type="scientific">Floridaenema fluviatile BLCC-F154</name>
    <dbReference type="NCBI Taxonomy" id="3153640"/>
    <lineage>
        <taxon>Bacteria</taxon>
        <taxon>Bacillati</taxon>
        <taxon>Cyanobacteriota</taxon>
        <taxon>Cyanophyceae</taxon>
        <taxon>Oscillatoriophycideae</taxon>
        <taxon>Aerosakkonematales</taxon>
        <taxon>Aerosakkonemataceae</taxon>
        <taxon>Floridanema</taxon>
        <taxon>Floridanema fluviatile</taxon>
    </lineage>
</organism>
<dbReference type="EMBL" id="JBHFNS010000018">
    <property type="protein sequence ID" value="MFB2934207.1"/>
    <property type="molecule type" value="Genomic_DNA"/>
</dbReference>
<gene>
    <name evidence="1" type="primary">cowN</name>
    <name evidence="1" type="ORF">ACE1B6_02930</name>
</gene>
<dbReference type="InterPro" id="IPR024899">
    <property type="entry name" value="CowN"/>
</dbReference>
<dbReference type="NCBIfam" id="NF033689">
    <property type="entry name" value="N2Fix_CO_CowN"/>
    <property type="match status" value="1"/>
</dbReference>
<dbReference type="Proteomes" id="UP001576776">
    <property type="component" value="Unassembled WGS sequence"/>
</dbReference>
<sequence length="99" mass="11803">MSSTNQQPDRYVSFEGIDCYQNAYNVLERVLNIVQDSNKSNKFWEIFVQKIPEAYYNKTHTEELIYLVCSHIYYIEELFENNHDSVGLEMLKKAEFECC</sequence>
<protein>
    <submittedName>
        <fullName evidence="1">N(2)-fixation sustaining protein CowN</fullName>
    </submittedName>
</protein>
<reference evidence="1 2" key="1">
    <citation type="submission" date="2024-09" db="EMBL/GenBank/DDBJ databases">
        <title>Floridaenema gen nov. (Aerosakkonemataceae, Aerosakkonematales ord. nov., Cyanobacteria) from benthic tropical and subtropical fresh waters, with the description of four new species.</title>
        <authorList>
            <person name="Moretto J.A."/>
            <person name="Berthold D.E."/>
            <person name="Lefler F.W."/>
            <person name="Huang I.-S."/>
            <person name="Laughinghouse H. IV."/>
        </authorList>
    </citation>
    <scope>NUCLEOTIDE SEQUENCE [LARGE SCALE GENOMIC DNA]</scope>
    <source>
        <strain evidence="1 2">BLCC-F154</strain>
    </source>
</reference>
<keyword evidence="2" id="KW-1185">Reference proteome</keyword>
<dbReference type="Pfam" id="PF20543">
    <property type="entry name" value="CowN"/>
    <property type="match status" value="1"/>
</dbReference>
<name>A0ABV4Y5X4_9CYAN</name>
<proteinExistence type="inferred from homology"/>
<dbReference type="HAMAP" id="MF_02117">
    <property type="entry name" value="CowN"/>
    <property type="match status" value="1"/>
</dbReference>
<evidence type="ECO:0000313" key="1">
    <source>
        <dbReference type="EMBL" id="MFB2934207.1"/>
    </source>
</evidence>
<comment type="caution">
    <text evidence="1">The sequence shown here is derived from an EMBL/GenBank/DDBJ whole genome shotgun (WGS) entry which is preliminary data.</text>
</comment>
<accession>A0ABV4Y5X4</accession>